<feature type="transmembrane region" description="Helical" evidence="7">
    <location>
        <begin position="176"/>
        <end position="197"/>
    </location>
</feature>
<dbReference type="PANTHER" id="PTHR42709:SF6">
    <property type="entry name" value="UNDECAPRENYL PHOSPHATE TRANSPORTER A"/>
    <property type="match status" value="1"/>
</dbReference>
<dbReference type="RefSeq" id="WP_212506495.1">
    <property type="nucleotide sequence ID" value="NZ_CP060696.1"/>
</dbReference>
<evidence type="ECO:0000256" key="6">
    <source>
        <dbReference type="ARBA" id="ARBA00023136"/>
    </source>
</evidence>
<proteinExistence type="inferred from homology"/>
<feature type="transmembrane region" description="Helical" evidence="7">
    <location>
        <begin position="141"/>
        <end position="164"/>
    </location>
</feature>
<evidence type="ECO:0000256" key="2">
    <source>
        <dbReference type="ARBA" id="ARBA00010792"/>
    </source>
</evidence>
<comment type="subcellular location">
    <subcellularLocation>
        <location evidence="1">Cell membrane</location>
        <topology evidence="1">Multi-pass membrane protein</topology>
    </subcellularLocation>
</comment>
<dbReference type="KEGG" id="caml:H6X83_10825"/>
<evidence type="ECO:0000256" key="7">
    <source>
        <dbReference type="SAM" id="Phobius"/>
    </source>
</evidence>
<keyword evidence="10" id="KW-1185">Reference proteome</keyword>
<feature type="transmembrane region" description="Helical" evidence="7">
    <location>
        <begin position="50"/>
        <end position="72"/>
    </location>
</feature>
<name>A0A7G9WFG3_9FIRM</name>
<dbReference type="AlphaFoldDB" id="A0A7G9WFG3"/>
<feature type="transmembrane region" description="Helical" evidence="7">
    <location>
        <begin position="12"/>
        <end position="30"/>
    </location>
</feature>
<dbReference type="PANTHER" id="PTHR42709">
    <property type="entry name" value="ALKALINE PHOSPHATASE LIKE PROTEIN"/>
    <property type="match status" value="1"/>
</dbReference>
<evidence type="ECO:0000313" key="9">
    <source>
        <dbReference type="EMBL" id="QNO17425.1"/>
    </source>
</evidence>
<dbReference type="InterPro" id="IPR051311">
    <property type="entry name" value="DedA_domain"/>
</dbReference>
<evidence type="ECO:0000259" key="8">
    <source>
        <dbReference type="Pfam" id="PF09335"/>
    </source>
</evidence>
<gene>
    <name evidence="9" type="ORF">H6X83_10825</name>
</gene>
<feature type="domain" description="VTT" evidence="8">
    <location>
        <begin position="30"/>
        <end position="161"/>
    </location>
</feature>
<sequence length="205" mass="22636">MQAWLTAFINQFGYLGVGLLIFLENIFPPIPSEVILTFSGFLTTTSSLTIPGMVVASVPGSIIGALVLYSIGRILNEERLERWLGGRFGRALHFKPADVHKAHDWFLKKGQISVFFCRFIPVVRSLISIPAGMAQMSLLPFILYTTVGSLIWNTVLISLGAAAGNSWEKVLKYTDMYTQAALVVLAVAAVLVAVWLYKKKKKKQS</sequence>
<evidence type="ECO:0000256" key="1">
    <source>
        <dbReference type="ARBA" id="ARBA00004651"/>
    </source>
</evidence>
<evidence type="ECO:0000313" key="10">
    <source>
        <dbReference type="Proteomes" id="UP000516046"/>
    </source>
</evidence>
<dbReference type="GO" id="GO:0005886">
    <property type="term" value="C:plasma membrane"/>
    <property type="evidence" value="ECO:0007669"/>
    <property type="project" value="UniProtKB-SubCell"/>
</dbReference>
<dbReference type="Proteomes" id="UP000516046">
    <property type="component" value="Chromosome"/>
</dbReference>
<evidence type="ECO:0000256" key="4">
    <source>
        <dbReference type="ARBA" id="ARBA00022692"/>
    </source>
</evidence>
<evidence type="ECO:0000256" key="5">
    <source>
        <dbReference type="ARBA" id="ARBA00022989"/>
    </source>
</evidence>
<dbReference type="InterPro" id="IPR032816">
    <property type="entry name" value="VTT_dom"/>
</dbReference>
<keyword evidence="6 7" id="KW-0472">Membrane</keyword>
<keyword evidence="3" id="KW-1003">Cell membrane</keyword>
<dbReference type="EMBL" id="CP060696">
    <property type="protein sequence ID" value="QNO17425.1"/>
    <property type="molecule type" value="Genomic_DNA"/>
</dbReference>
<comment type="similarity">
    <text evidence="2">Belongs to the DedA family.</text>
</comment>
<organism evidence="9 10">
    <name type="scientific">Caproicibacterium amylolyticum</name>
    <dbReference type="NCBI Taxonomy" id="2766537"/>
    <lineage>
        <taxon>Bacteria</taxon>
        <taxon>Bacillati</taxon>
        <taxon>Bacillota</taxon>
        <taxon>Clostridia</taxon>
        <taxon>Eubacteriales</taxon>
        <taxon>Oscillospiraceae</taxon>
        <taxon>Caproicibacterium</taxon>
    </lineage>
</organism>
<dbReference type="Pfam" id="PF09335">
    <property type="entry name" value="VTT_dom"/>
    <property type="match status" value="1"/>
</dbReference>
<reference evidence="9 10" key="1">
    <citation type="submission" date="2020-08" db="EMBL/GenBank/DDBJ databases">
        <authorList>
            <person name="Ren C."/>
            <person name="Gu Y."/>
            <person name="Xu Y."/>
        </authorList>
    </citation>
    <scope>NUCLEOTIDE SEQUENCE [LARGE SCALE GENOMIC DNA]</scope>
    <source>
        <strain evidence="9 10">LBM18003</strain>
    </source>
</reference>
<keyword evidence="5 7" id="KW-1133">Transmembrane helix</keyword>
<keyword evidence="4 7" id="KW-0812">Transmembrane</keyword>
<evidence type="ECO:0000256" key="3">
    <source>
        <dbReference type="ARBA" id="ARBA00022475"/>
    </source>
</evidence>
<accession>A0A7G9WFG3</accession>
<protein>
    <submittedName>
        <fullName evidence="9">DedA family protein</fullName>
    </submittedName>
</protein>